<accession>M6K4K3</accession>
<proteinExistence type="predicted"/>
<dbReference type="EMBL" id="AHMZ02000122">
    <property type="protein sequence ID" value="EMN29089.1"/>
    <property type="molecule type" value="Genomic_DNA"/>
</dbReference>
<gene>
    <name evidence="1" type="ORF">LEP1GSC083_4195</name>
</gene>
<evidence type="ECO:0000313" key="2">
    <source>
        <dbReference type="Proteomes" id="UP000012137"/>
    </source>
</evidence>
<sequence>MTGRPKFVLKLSTEDANWIRQKFANVPPGKLLDRNDHLWRRS</sequence>
<comment type="caution">
    <text evidence="1">The sequence shown here is derived from an EMBL/GenBank/DDBJ whole genome shotgun (WGS) entry which is preliminary data.</text>
</comment>
<dbReference type="AlphaFoldDB" id="M6K4K3"/>
<evidence type="ECO:0000313" key="1">
    <source>
        <dbReference type="EMBL" id="EMN29089.1"/>
    </source>
</evidence>
<organism evidence="1 2">
    <name type="scientific">Leptospira interrogans serovar Pyrogenes str. L0374</name>
    <dbReference type="NCBI Taxonomy" id="1049928"/>
    <lineage>
        <taxon>Bacteria</taxon>
        <taxon>Pseudomonadati</taxon>
        <taxon>Spirochaetota</taxon>
        <taxon>Spirochaetia</taxon>
        <taxon>Leptospirales</taxon>
        <taxon>Leptospiraceae</taxon>
        <taxon>Leptospira</taxon>
    </lineage>
</organism>
<reference evidence="1 2" key="1">
    <citation type="submission" date="2013-01" db="EMBL/GenBank/DDBJ databases">
        <authorList>
            <person name="Harkins D.M."/>
            <person name="Durkin A.S."/>
            <person name="Brinkac L.M."/>
            <person name="Haft D.H."/>
            <person name="Selengut J.D."/>
            <person name="Sanka R."/>
            <person name="DePew J."/>
            <person name="Purushe J."/>
            <person name="Peacock S.J."/>
            <person name="Thaipadungpanit J."/>
            <person name="Wuthiekanun V.W."/>
            <person name="Day N.P."/>
            <person name="Vinetz J.M."/>
            <person name="Sutton G.G."/>
            <person name="Nierman W.C."/>
            <person name="Fouts D.E."/>
        </authorList>
    </citation>
    <scope>NUCLEOTIDE SEQUENCE [LARGE SCALE GENOMIC DNA]</scope>
    <source>
        <strain evidence="1 2">L0374</strain>
    </source>
</reference>
<name>M6K4K3_LEPIR</name>
<dbReference type="Proteomes" id="UP000012137">
    <property type="component" value="Unassembled WGS sequence"/>
</dbReference>
<protein>
    <submittedName>
        <fullName evidence="1">Uncharacterized protein</fullName>
    </submittedName>
</protein>